<accession>A0A7K3WMY4</accession>
<organism evidence="2 3">
    <name type="scientific">Cryomorpha ignava</name>
    <dbReference type="NCBI Taxonomy" id="101383"/>
    <lineage>
        <taxon>Bacteria</taxon>
        <taxon>Pseudomonadati</taxon>
        <taxon>Bacteroidota</taxon>
        <taxon>Flavobacteriia</taxon>
        <taxon>Flavobacteriales</taxon>
        <taxon>Cryomorphaceae</taxon>
        <taxon>Cryomorpha</taxon>
    </lineage>
</organism>
<dbReference type="AlphaFoldDB" id="A0A7K3WMY4"/>
<protein>
    <submittedName>
        <fullName evidence="2">Glycosyltransferase family 4 protein</fullName>
    </submittedName>
</protein>
<dbReference type="Proteomes" id="UP000486602">
    <property type="component" value="Unassembled WGS sequence"/>
</dbReference>
<dbReference type="GO" id="GO:0016757">
    <property type="term" value="F:glycosyltransferase activity"/>
    <property type="evidence" value="ECO:0007669"/>
    <property type="project" value="TreeGrafter"/>
</dbReference>
<dbReference type="SUPFAM" id="SSF53756">
    <property type="entry name" value="UDP-Glycosyltransferase/glycogen phosphorylase"/>
    <property type="match status" value="1"/>
</dbReference>
<name>A0A7K3WMY4_9FLAO</name>
<dbReference type="Gene3D" id="3.40.50.2000">
    <property type="entry name" value="Glycogen Phosphorylase B"/>
    <property type="match status" value="2"/>
</dbReference>
<dbReference type="InterPro" id="IPR028098">
    <property type="entry name" value="Glyco_trans_4-like_N"/>
</dbReference>
<evidence type="ECO:0000313" key="2">
    <source>
        <dbReference type="EMBL" id="NEN23013.1"/>
    </source>
</evidence>
<gene>
    <name evidence="2" type="ORF">G3O08_05800</name>
</gene>
<dbReference type="PANTHER" id="PTHR45947:SF3">
    <property type="entry name" value="SULFOQUINOVOSYL TRANSFERASE SQD2"/>
    <property type="match status" value="1"/>
</dbReference>
<dbReference type="Pfam" id="PF13439">
    <property type="entry name" value="Glyco_transf_4"/>
    <property type="match status" value="1"/>
</dbReference>
<dbReference type="InterPro" id="IPR050194">
    <property type="entry name" value="Glycosyltransferase_grp1"/>
</dbReference>
<sequence length="379" mass="42493">MNILFVAAWYPSKLNPKNGNFIEQHALAVKSIGCNVIVAHLIYSNRILVPEIKVVFQNEIMVYQVQIPRLLKNSERVQAFMFKRLISKLDNVGFAPDIIHGHVVYPAGQLALFLKNHFEVPLVYTEHWSGYKAVNSDLFTDDVAAMATEVLSNTDLILPVSEDLGKNMIDKGFTGNYSVVNNTVNTSVFYPEKRYQSEVFRFLHISNFEPRAKNTEGIVSAFIKGEFEGATLTIAGDGDIEKMRKYAESLDADISQIEFIGALEYEEVADLMRNSDCFVLFSNFENLPCVIAEAHCCGLPVLATDVGGIPEMMDETNGFLIEPNDEPGLIAGMQNMVEKKMHFNRIGISNVASKRYSFEAIGREFLKLYTALLQGHLLL</sequence>
<keyword evidence="2" id="KW-0808">Transferase</keyword>
<reference evidence="2 3" key="1">
    <citation type="submission" date="2020-02" db="EMBL/GenBank/DDBJ databases">
        <title>Out from the shadows clarifying the taxonomy of the family Cryomorphaceae and related taxa by utilizing the GTDB taxonomic framework.</title>
        <authorList>
            <person name="Bowman J.P."/>
        </authorList>
    </citation>
    <scope>NUCLEOTIDE SEQUENCE [LARGE SCALE GENOMIC DNA]</scope>
    <source>
        <strain evidence="2 3">QSSC 1-22</strain>
    </source>
</reference>
<dbReference type="PANTHER" id="PTHR45947">
    <property type="entry name" value="SULFOQUINOVOSYL TRANSFERASE SQD2"/>
    <property type="match status" value="1"/>
</dbReference>
<evidence type="ECO:0000259" key="1">
    <source>
        <dbReference type="Pfam" id="PF13439"/>
    </source>
</evidence>
<feature type="domain" description="Glycosyltransferase subfamily 4-like N-terminal" evidence="1">
    <location>
        <begin position="49"/>
        <end position="187"/>
    </location>
</feature>
<dbReference type="Pfam" id="PF13692">
    <property type="entry name" value="Glyco_trans_1_4"/>
    <property type="match status" value="1"/>
</dbReference>
<evidence type="ECO:0000313" key="3">
    <source>
        <dbReference type="Proteomes" id="UP000486602"/>
    </source>
</evidence>
<keyword evidence="3" id="KW-1185">Reference proteome</keyword>
<comment type="caution">
    <text evidence="2">The sequence shown here is derived from an EMBL/GenBank/DDBJ whole genome shotgun (WGS) entry which is preliminary data.</text>
</comment>
<dbReference type="RefSeq" id="WP_163283805.1">
    <property type="nucleotide sequence ID" value="NZ_JAAGVY010000007.1"/>
</dbReference>
<proteinExistence type="predicted"/>
<dbReference type="EMBL" id="JAAGVY010000007">
    <property type="protein sequence ID" value="NEN23013.1"/>
    <property type="molecule type" value="Genomic_DNA"/>
</dbReference>